<comment type="caution">
    <text evidence="8">The sequence shown here is derived from an EMBL/GenBank/DDBJ whole genome shotgun (WGS) entry which is preliminary data.</text>
</comment>
<feature type="transmembrane region" description="Helical" evidence="7">
    <location>
        <begin position="74"/>
        <end position="95"/>
    </location>
</feature>
<evidence type="ECO:0000256" key="3">
    <source>
        <dbReference type="ARBA" id="ARBA00022692"/>
    </source>
</evidence>
<evidence type="ECO:0000256" key="7">
    <source>
        <dbReference type="SAM" id="Phobius"/>
    </source>
</evidence>
<dbReference type="GO" id="GO:0005739">
    <property type="term" value="C:mitochondrion"/>
    <property type="evidence" value="ECO:0007669"/>
    <property type="project" value="GOC"/>
</dbReference>
<proteinExistence type="inferred from homology"/>
<dbReference type="Pfam" id="PF07019">
    <property type="entry name" value="EMC6"/>
    <property type="match status" value="1"/>
</dbReference>
<keyword evidence="6 7" id="KW-0472">Membrane</keyword>
<comment type="subcellular location">
    <subcellularLocation>
        <location evidence="1">Endoplasmic reticulum membrane</location>
        <topology evidence="1">Multi-pass membrane protein</topology>
    </subcellularLocation>
</comment>
<organism evidence="8 9">
    <name type="scientific">Carpediemonas membranifera</name>
    <dbReference type="NCBI Taxonomy" id="201153"/>
    <lineage>
        <taxon>Eukaryota</taxon>
        <taxon>Metamonada</taxon>
        <taxon>Carpediemonas-like organisms</taxon>
        <taxon>Carpediemonas</taxon>
    </lineage>
</organism>
<dbReference type="AlphaFoldDB" id="A0A8J6APN8"/>
<evidence type="ECO:0000256" key="6">
    <source>
        <dbReference type="ARBA" id="ARBA00023136"/>
    </source>
</evidence>
<evidence type="ECO:0000313" key="9">
    <source>
        <dbReference type="Proteomes" id="UP000717585"/>
    </source>
</evidence>
<keyword evidence="5 7" id="KW-1133">Transmembrane helix</keyword>
<protein>
    <submittedName>
        <fullName evidence="8">Rab5-interacting protein family</fullName>
    </submittedName>
</protein>
<name>A0A8J6APN8_9EUKA</name>
<reference evidence="8" key="1">
    <citation type="submission" date="2021-05" db="EMBL/GenBank/DDBJ databases">
        <title>A free-living protist that lacks canonical eukaryotic 1 DNA replication and segregation systems.</title>
        <authorList>
            <person name="Salas-Leiva D.E."/>
            <person name="Tromer E.C."/>
            <person name="Curtis B.A."/>
            <person name="Jerlstrom-Hultqvist J."/>
            <person name="Kolisko M."/>
            <person name="Yi Z."/>
            <person name="Salas-Leiva J.S."/>
            <person name="Gallot-Lavallee L."/>
            <person name="Kops G.J.P.L."/>
            <person name="Archibald J.M."/>
            <person name="Simpson A.G.B."/>
            <person name="Roger A.J."/>
        </authorList>
    </citation>
    <scope>NUCLEOTIDE SEQUENCE</scope>
    <source>
        <strain evidence="8">BICM</strain>
    </source>
</reference>
<dbReference type="PANTHER" id="PTHR12906:SF0">
    <property type="entry name" value="GEL COMPLEX SUBUNIT OPTI"/>
    <property type="match status" value="1"/>
</dbReference>
<evidence type="ECO:0000256" key="1">
    <source>
        <dbReference type="ARBA" id="ARBA00004477"/>
    </source>
</evidence>
<accession>A0A8J6APN8</accession>
<keyword evidence="9" id="KW-1185">Reference proteome</keyword>
<feature type="transmembrane region" description="Helical" evidence="7">
    <location>
        <begin position="50"/>
        <end position="68"/>
    </location>
</feature>
<dbReference type="PANTHER" id="PTHR12906">
    <property type="entry name" value="PROTEIN C20ORF24 RAB5-INTERACTING PROTEIN"/>
    <property type="match status" value="1"/>
</dbReference>
<dbReference type="OrthoDB" id="286395at2759"/>
<dbReference type="EMBL" id="JAHDYR010000066">
    <property type="protein sequence ID" value="KAG9390181.1"/>
    <property type="molecule type" value="Genomic_DNA"/>
</dbReference>
<evidence type="ECO:0000256" key="4">
    <source>
        <dbReference type="ARBA" id="ARBA00022824"/>
    </source>
</evidence>
<dbReference type="InterPro" id="IPR010742">
    <property type="entry name" value="RCAF1"/>
</dbReference>
<dbReference type="Proteomes" id="UP000717585">
    <property type="component" value="Unassembled WGS sequence"/>
</dbReference>
<feature type="transmembrane region" description="Helical" evidence="7">
    <location>
        <begin position="115"/>
        <end position="135"/>
    </location>
</feature>
<dbReference type="InterPro" id="IPR029008">
    <property type="entry name" value="EMC6-like"/>
</dbReference>
<sequence>MYSAGSTSLIRSRRTSKQTIFWVHFSLAHCVMIEKTGISAAREAIPKHVLLNYLFWIRIGLSFLVGAICGGIPLMALISIPLALISNVYGTIIIIEQCFKLDMREYGGRMEATKAHFGTGAAVFFLTWIVVYSLVHAGPHRHTWPRLWPESAMASLVALESTDAEYLRELYPSHLPCRLFFEENGKAVGTGILCLVRGHYTIALFAQKLQNRMSKPVFLMSVHSRHLVPLNELVASVHDREAKGGILELIIGTERSLI</sequence>
<gene>
    <name evidence="8" type="ORF">J8273_8221</name>
</gene>
<dbReference type="GO" id="GO:0005789">
    <property type="term" value="C:endoplasmic reticulum membrane"/>
    <property type="evidence" value="ECO:0007669"/>
    <property type="project" value="UniProtKB-SubCell"/>
</dbReference>
<dbReference type="GO" id="GO:0097250">
    <property type="term" value="P:mitochondrial respirasome assembly"/>
    <property type="evidence" value="ECO:0007669"/>
    <property type="project" value="InterPro"/>
</dbReference>
<evidence type="ECO:0000313" key="8">
    <source>
        <dbReference type="EMBL" id="KAG9390181.1"/>
    </source>
</evidence>
<keyword evidence="3 7" id="KW-0812">Transmembrane</keyword>
<comment type="similarity">
    <text evidence="2">Belongs to the EMC6 family.</text>
</comment>
<evidence type="ECO:0000256" key="2">
    <source>
        <dbReference type="ARBA" id="ARBA00009436"/>
    </source>
</evidence>
<keyword evidence="4" id="KW-0256">Endoplasmic reticulum</keyword>
<evidence type="ECO:0000256" key="5">
    <source>
        <dbReference type="ARBA" id="ARBA00022989"/>
    </source>
</evidence>